<dbReference type="SUPFAM" id="SSF54197">
    <property type="entry name" value="HIT-like"/>
    <property type="match status" value="1"/>
</dbReference>
<dbReference type="InterPro" id="IPR019808">
    <property type="entry name" value="Histidine_triad_CS"/>
</dbReference>
<dbReference type="PROSITE" id="PS51084">
    <property type="entry name" value="HIT_2"/>
    <property type="match status" value="1"/>
</dbReference>
<dbReference type="InterPro" id="IPR001310">
    <property type="entry name" value="Histidine_triad_HIT"/>
</dbReference>
<comment type="caution">
    <text evidence="5">The sequence shown here is derived from an EMBL/GenBank/DDBJ whole genome shotgun (WGS) entry which is preliminary data.</text>
</comment>
<dbReference type="Pfam" id="PF01230">
    <property type="entry name" value="HIT"/>
    <property type="match status" value="1"/>
</dbReference>
<feature type="short sequence motif" description="Histidine triad motif" evidence="2 3">
    <location>
        <begin position="98"/>
        <end position="102"/>
    </location>
</feature>
<dbReference type="RefSeq" id="WP_268752405.1">
    <property type="nucleotide sequence ID" value="NZ_JAPRFQ010000002.1"/>
</dbReference>
<dbReference type="GO" id="GO:0009117">
    <property type="term" value="P:nucleotide metabolic process"/>
    <property type="evidence" value="ECO:0007669"/>
    <property type="project" value="TreeGrafter"/>
</dbReference>
<evidence type="ECO:0000256" key="1">
    <source>
        <dbReference type="PIRSR" id="PIRSR601310-1"/>
    </source>
</evidence>
<protein>
    <submittedName>
        <fullName evidence="5">HIT family protein</fullName>
    </submittedName>
</protein>
<dbReference type="PANTHER" id="PTHR46648:SF1">
    <property type="entry name" value="ADENOSINE 5'-MONOPHOSPHORAMIDASE HNT1"/>
    <property type="match status" value="1"/>
</dbReference>
<gene>
    <name evidence="5" type="ORF">OW157_05755</name>
</gene>
<dbReference type="InterPro" id="IPR036265">
    <property type="entry name" value="HIT-like_sf"/>
</dbReference>
<dbReference type="PROSITE" id="PS00892">
    <property type="entry name" value="HIT_1"/>
    <property type="match status" value="1"/>
</dbReference>
<sequence length="145" mass="16494">MSETIFYKIGQGEIPANVVYEDDQVMAFLDMSQVTKGHTLLIPKKAIQDIFAYTDDDAAMVFSRVPKITRAMQKAFPEMTGVNLLSNNGEDAFQSVFHSHIHIIPRYSKEDDGFGLKWETAEDQYSEQELAEIAQSIRQEIEEVD</sequence>
<dbReference type="Proteomes" id="UP001146670">
    <property type="component" value="Unassembled WGS sequence"/>
</dbReference>
<dbReference type="Gene3D" id="3.30.428.10">
    <property type="entry name" value="HIT-like"/>
    <property type="match status" value="1"/>
</dbReference>
<keyword evidence="6" id="KW-1185">Reference proteome</keyword>
<dbReference type="PRINTS" id="PR00332">
    <property type="entry name" value="HISTRIAD"/>
</dbReference>
<feature type="active site" description="Tele-AMP-histidine intermediate" evidence="1">
    <location>
        <position position="100"/>
    </location>
</feature>
<evidence type="ECO:0000313" key="6">
    <source>
        <dbReference type="Proteomes" id="UP001146670"/>
    </source>
</evidence>
<dbReference type="PANTHER" id="PTHR46648">
    <property type="entry name" value="HIT FAMILY PROTEIN 1"/>
    <property type="match status" value="1"/>
</dbReference>
<dbReference type="EMBL" id="JAPRFR010000002">
    <property type="protein sequence ID" value="MCZ0726077.1"/>
    <property type="molecule type" value="Genomic_DNA"/>
</dbReference>
<dbReference type="GO" id="GO:0003824">
    <property type="term" value="F:catalytic activity"/>
    <property type="evidence" value="ECO:0007669"/>
    <property type="project" value="InterPro"/>
</dbReference>
<evidence type="ECO:0000256" key="3">
    <source>
        <dbReference type="PROSITE-ProRule" id="PRU00464"/>
    </source>
</evidence>
<evidence type="ECO:0000256" key="2">
    <source>
        <dbReference type="PIRSR" id="PIRSR601310-3"/>
    </source>
</evidence>
<organism evidence="5 6">
    <name type="scientific">Aerococcus kribbianus</name>
    <dbReference type="NCBI Taxonomy" id="2999064"/>
    <lineage>
        <taxon>Bacteria</taxon>
        <taxon>Bacillati</taxon>
        <taxon>Bacillota</taxon>
        <taxon>Bacilli</taxon>
        <taxon>Lactobacillales</taxon>
        <taxon>Aerococcaceae</taxon>
        <taxon>Aerococcus</taxon>
    </lineage>
</organism>
<feature type="domain" description="HIT" evidence="4">
    <location>
        <begin position="5"/>
        <end position="114"/>
    </location>
</feature>
<evidence type="ECO:0000313" key="5">
    <source>
        <dbReference type="EMBL" id="MCZ0726077.1"/>
    </source>
</evidence>
<name>A0A9X3FNY2_9LACT</name>
<accession>A0A9X3FNY2</accession>
<reference evidence="5" key="1">
    <citation type="submission" date="2022-12" db="EMBL/GenBank/DDBJ databases">
        <title>Description and comparative metabolic analysis of Aerococcus sp. nov., isolated from the feces of a pig.</title>
        <authorList>
            <person name="Chang Y.-H."/>
        </authorList>
    </citation>
    <scope>NUCLEOTIDE SEQUENCE</scope>
    <source>
        <strain evidence="5">YH-aer222</strain>
    </source>
</reference>
<evidence type="ECO:0000259" key="4">
    <source>
        <dbReference type="PROSITE" id="PS51084"/>
    </source>
</evidence>
<dbReference type="AlphaFoldDB" id="A0A9X3FNY2"/>
<dbReference type="InterPro" id="IPR011146">
    <property type="entry name" value="HIT-like"/>
</dbReference>
<proteinExistence type="predicted"/>